<gene>
    <name evidence="1" type="ORF">JNB71_13865</name>
</gene>
<organism evidence="1 2">
    <name type="scientific">Rhizobium herbae</name>
    <dbReference type="NCBI Taxonomy" id="508661"/>
    <lineage>
        <taxon>Bacteria</taxon>
        <taxon>Pseudomonadati</taxon>
        <taxon>Pseudomonadota</taxon>
        <taxon>Alphaproteobacteria</taxon>
        <taxon>Hyphomicrobiales</taxon>
        <taxon>Rhizobiaceae</taxon>
        <taxon>Rhizobium/Agrobacterium group</taxon>
        <taxon>Rhizobium</taxon>
    </lineage>
</organism>
<dbReference type="EMBL" id="JAEUAO010000003">
    <property type="protein sequence ID" value="MBW9064409.1"/>
    <property type="molecule type" value="Genomic_DNA"/>
</dbReference>
<dbReference type="Pfam" id="PF03928">
    <property type="entry name" value="HbpS-like"/>
    <property type="match status" value="1"/>
</dbReference>
<protein>
    <submittedName>
        <fullName evidence="1">Heme-binding protein</fullName>
    </submittedName>
</protein>
<evidence type="ECO:0000313" key="2">
    <source>
        <dbReference type="Proteomes" id="UP000757604"/>
    </source>
</evidence>
<dbReference type="InterPro" id="IPR052517">
    <property type="entry name" value="GlcG_carb_metab_protein"/>
</dbReference>
<dbReference type="InterPro" id="IPR005624">
    <property type="entry name" value="PduO/GlcC-like"/>
</dbReference>
<dbReference type="PANTHER" id="PTHR34309:SF1">
    <property type="entry name" value="PROTEIN GLCG"/>
    <property type="match status" value="1"/>
</dbReference>
<dbReference type="Proteomes" id="UP000757604">
    <property type="component" value="Unassembled WGS sequence"/>
</dbReference>
<comment type="caution">
    <text evidence="1">The sequence shown here is derived from an EMBL/GenBank/DDBJ whole genome shotgun (WGS) entry which is preliminary data.</text>
</comment>
<dbReference type="InterPro" id="IPR038084">
    <property type="entry name" value="PduO/GlcC-like_sf"/>
</dbReference>
<evidence type="ECO:0000313" key="1">
    <source>
        <dbReference type="EMBL" id="MBW9064409.1"/>
    </source>
</evidence>
<accession>A0ABS7HD95</accession>
<keyword evidence="2" id="KW-1185">Reference proteome</keyword>
<name>A0ABS7HD95_9HYPH</name>
<dbReference type="PANTHER" id="PTHR34309">
    <property type="entry name" value="SLR1406 PROTEIN"/>
    <property type="match status" value="1"/>
</dbReference>
<dbReference type="Gene3D" id="3.30.450.150">
    <property type="entry name" value="Haem-degrading domain"/>
    <property type="match status" value="1"/>
</dbReference>
<sequence>MLTIRRLSLSDARMLIAGARERAHEIGVPMCIAVTDESGQLIAFERMDGGKVTSTIIAQDKAFTAAGAKRTTESYWEASQPGKPAFGINSAIGGRLMVVAGGIPVVVDGDVVGAIGVSSGTPAQDSDCAQSGIDHFLASLRGPEAS</sequence>
<reference evidence="1 2" key="1">
    <citation type="journal article" date="2021" name="MBio">
        <title>Poor Competitiveness of Bradyrhizobium in Pigeon Pea Root Colonization in Indian Soils.</title>
        <authorList>
            <person name="Chalasani D."/>
            <person name="Basu A."/>
            <person name="Pullabhotla S.V.S.R.N."/>
            <person name="Jorrin B."/>
            <person name="Neal A.L."/>
            <person name="Poole P.S."/>
            <person name="Podile A.R."/>
            <person name="Tkacz A."/>
        </authorList>
    </citation>
    <scope>NUCLEOTIDE SEQUENCE [LARGE SCALE GENOMIC DNA]</scope>
    <source>
        <strain evidence="1 2">HU44</strain>
    </source>
</reference>
<dbReference type="SUPFAM" id="SSF143744">
    <property type="entry name" value="GlcG-like"/>
    <property type="match status" value="1"/>
</dbReference>
<proteinExistence type="predicted"/>